<evidence type="ECO:0000256" key="4">
    <source>
        <dbReference type="ARBA" id="ARBA00022729"/>
    </source>
</evidence>
<sequence>MLKFIFVFLFFLTINGAPTKKFYDTISYAKQSDSPWTVLIKLGADERRCTGSLIHKEYVITAAHCFDNLEMDYEKLEEFIKINIGDWKPDTDPDCDDADDDDDDAEICSDHHYADIPPKAIYIHDDYKNHDIRFDVAMIKLSRPPRLSPYITLIPLSTDTDEQTYEEGTMIITGFGEDKPKQPTKQKKQTEVTLIEYRKCKTELGASYTAEHHFCASVPDGITTCSGDSGGPVTSFDNGVYKLQGIVGAGNTDCVGSDRPSRILKIEPLIPWIEQTIRGESHTLTTPSTTTTTEEEEECDDLVC</sequence>
<dbReference type="GO" id="GO:0045087">
    <property type="term" value="P:innate immune response"/>
    <property type="evidence" value="ECO:0007669"/>
    <property type="project" value="UniProtKB-KW"/>
</dbReference>
<accession>A0A9N9WXN4</accession>
<dbReference type="InterPro" id="IPR033116">
    <property type="entry name" value="TRYPSIN_SER"/>
</dbReference>
<dbReference type="InterPro" id="IPR001314">
    <property type="entry name" value="Peptidase_S1A"/>
</dbReference>
<evidence type="ECO:0000259" key="12">
    <source>
        <dbReference type="PROSITE" id="PS50240"/>
    </source>
</evidence>
<dbReference type="InterPro" id="IPR018114">
    <property type="entry name" value="TRYPSIN_HIS"/>
</dbReference>
<reference evidence="13" key="2">
    <citation type="submission" date="2022-10" db="EMBL/GenBank/DDBJ databases">
        <authorList>
            <consortium name="ENA_rothamsted_submissions"/>
            <consortium name="culmorum"/>
            <person name="King R."/>
        </authorList>
    </citation>
    <scope>NUCLEOTIDE SEQUENCE</scope>
</reference>
<dbReference type="GO" id="GO:0004252">
    <property type="term" value="F:serine-type endopeptidase activity"/>
    <property type="evidence" value="ECO:0007669"/>
    <property type="project" value="InterPro"/>
</dbReference>
<keyword evidence="5" id="KW-0391">Immunity</keyword>
<evidence type="ECO:0000313" key="13">
    <source>
        <dbReference type="EMBL" id="CAG9810252.1"/>
    </source>
</evidence>
<evidence type="ECO:0000256" key="2">
    <source>
        <dbReference type="ARBA" id="ARBA00022525"/>
    </source>
</evidence>
<dbReference type="FunFam" id="2.40.10.10:FF:000028">
    <property type="entry name" value="Serine protease easter"/>
    <property type="match status" value="1"/>
</dbReference>
<dbReference type="CDD" id="cd00190">
    <property type="entry name" value="Tryp_SPc"/>
    <property type="match status" value="1"/>
</dbReference>
<dbReference type="InterPro" id="IPR001254">
    <property type="entry name" value="Trypsin_dom"/>
</dbReference>
<evidence type="ECO:0000256" key="1">
    <source>
        <dbReference type="ARBA" id="ARBA00004613"/>
    </source>
</evidence>
<evidence type="ECO:0000256" key="8">
    <source>
        <dbReference type="ARBA" id="ARBA00024195"/>
    </source>
</evidence>
<feature type="domain" description="Peptidase S1" evidence="12">
    <location>
        <begin position="13"/>
        <end position="278"/>
    </location>
</feature>
<evidence type="ECO:0000256" key="5">
    <source>
        <dbReference type="ARBA" id="ARBA00022859"/>
    </source>
</evidence>
<gene>
    <name evidence="13" type="ORF">CHIRRI_LOCUS13069</name>
</gene>
<dbReference type="PRINTS" id="PR00722">
    <property type="entry name" value="CHYMOTRYPSIN"/>
</dbReference>
<dbReference type="PROSITE" id="PS00135">
    <property type="entry name" value="TRYPSIN_SER"/>
    <property type="match status" value="1"/>
</dbReference>
<dbReference type="Gene3D" id="2.40.10.10">
    <property type="entry name" value="Trypsin-like serine proteases"/>
    <property type="match status" value="1"/>
</dbReference>
<comment type="similarity">
    <text evidence="8">Belongs to the peptidase S1 family. CLIP subfamily.</text>
</comment>
<dbReference type="SMART" id="SM00020">
    <property type="entry name" value="Tryp_SPc"/>
    <property type="match status" value="1"/>
</dbReference>
<evidence type="ECO:0000256" key="7">
    <source>
        <dbReference type="ARBA" id="ARBA00023180"/>
    </source>
</evidence>
<dbReference type="Proteomes" id="UP001153620">
    <property type="component" value="Chromosome 4"/>
</dbReference>
<dbReference type="InterPro" id="IPR009003">
    <property type="entry name" value="Peptidase_S1_PA"/>
</dbReference>
<dbReference type="InterPro" id="IPR043504">
    <property type="entry name" value="Peptidase_S1_PA_chymotrypsin"/>
</dbReference>
<keyword evidence="9" id="KW-0378">Hydrolase</keyword>
<dbReference type="GO" id="GO:0005576">
    <property type="term" value="C:extracellular region"/>
    <property type="evidence" value="ECO:0007669"/>
    <property type="project" value="UniProtKB-SubCell"/>
</dbReference>
<dbReference type="EMBL" id="OU895880">
    <property type="protein sequence ID" value="CAG9810252.1"/>
    <property type="molecule type" value="Genomic_DNA"/>
</dbReference>
<keyword evidence="3" id="KW-0399">Innate immunity</keyword>
<name>A0A9N9WXN4_9DIPT</name>
<dbReference type="InterPro" id="IPR051487">
    <property type="entry name" value="Ser/Thr_Proteases_Immune/Dev"/>
</dbReference>
<comment type="subcellular location">
    <subcellularLocation>
        <location evidence="1">Secreted</location>
    </subcellularLocation>
</comment>
<dbReference type="PANTHER" id="PTHR24256">
    <property type="entry name" value="TRYPTASE-RELATED"/>
    <property type="match status" value="1"/>
</dbReference>
<evidence type="ECO:0000256" key="3">
    <source>
        <dbReference type="ARBA" id="ARBA00022588"/>
    </source>
</evidence>
<protein>
    <recommendedName>
        <fullName evidence="12">Peptidase S1 domain-containing protein</fullName>
    </recommendedName>
</protein>
<feature type="region of interest" description="Disordered" evidence="10">
    <location>
        <begin position="280"/>
        <end position="304"/>
    </location>
</feature>
<dbReference type="PROSITE" id="PS50240">
    <property type="entry name" value="TRYPSIN_DOM"/>
    <property type="match status" value="1"/>
</dbReference>
<keyword evidence="14" id="KW-1185">Reference proteome</keyword>
<proteinExistence type="inferred from homology"/>
<dbReference type="Pfam" id="PF00089">
    <property type="entry name" value="Trypsin"/>
    <property type="match status" value="2"/>
</dbReference>
<evidence type="ECO:0000313" key="14">
    <source>
        <dbReference type="Proteomes" id="UP001153620"/>
    </source>
</evidence>
<organism evidence="13 14">
    <name type="scientific">Chironomus riparius</name>
    <dbReference type="NCBI Taxonomy" id="315576"/>
    <lineage>
        <taxon>Eukaryota</taxon>
        <taxon>Metazoa</taxon>
        <taxon>Ecdysozoa</taxon>
        <taxon>Arthropoda</taxon>
        <taxon>Hexapoda</taxon>
        <taxon>Insecta</taxon>
        <taxon>Pterygota</taxon>
        <taxon>Neoptera</taxon>
        <taxon>Endopterygota</taxon>
        <taxon>Diptera</taxon>
        <taxon>Nematocera</taxon>
        <taxon>Chironomoidea</taxon>
        <taxon>Chironomidae</taxon>
        <taxon>Chironominae</taxon>
        <taxon>Chironomus</taxon>
    </lineage>
</organism>
<keyword evidence="7" id="KW-0325">Glycoprotein</keyword>
<keyword evidence="2" id="KW-0964">Secreted</keyword>
<dbReference type="GO" id="GO:0006508">
    <property type="term" value="P:proteolysis"/>
    <property type="evidence" value="ECO:0007669"/>
    <property type="project" value="UniProtKB-KW"/>
</dbReference>
<feature type="chain" id="PRO_5040331750" description="Peptidase S1 domain-containing protein" evidence="11">
    <location>
        <begin position="17"/>
        <end position="304"/>
    </location>
</feature>
<evidence type="ECO:0000256" key="11">
    <source>
        <dbReference type="SAM" id="SignalP"/>
    </source>
</evidence>
<dbReference type="SUPFAM" id="SSF50494">
    <property type="entry name" value="Trypsin-like serine proteases"/>
    <property type="match status" value="1"/>
</dbReference>
<keyword evidence="9" id="KW-0645">Protease</keyword>
<evidence type="ECO:0000256" key="9">
    <source>
        <dbReference type="RuleBase" id="RU363034"/>
    </source>
</evidence>
<evidence type="ECO:0000256" key="10">
    <source>
        <dbReference type="SAM" id="MobiDB-lite"/>
    </source>
</evidence>
<feature type="compositionally biased region" description="Low complexity" evidence="10">
    <location>
        <begin position="282"/>
        <end position="292"/>
    </location>
</feature>
<keyword evidence="6" id="KW-1015">Disulfide bond</keyword>
<feature type="signal peptide" evidence="11">
    <location>
        <begin position="1"/>
        <end position="16"/>
    </location>
</feature>
<dbReference type="PROSITE" id="PS00134">
    <property type="entry name" value="TRYPSIN_HIS"/>
    <property type="match status" value="1"/>
</dbReference>
<keyword evidence="9" id="KW-0720">Serine protease</keyword>
<dbReference type="AlphaFoldDB" id="A0A9N9WXN4"/>
<evidence type="ECO:0000256" key="6">
    <source>
        <dbReference type="ARBA" id="ARBA00023157"/>
    </source>
</evidence>
<reference evidence="13" key="1">
    <citation type="submission" date="2022-01" db="EMBL/GenBank/DDBJ databases">
        <authorList>
            <person name="King R."/>
        </authorList>
    </citation>
    <scope>NUCLEOTIDE SEQUENCE</scope>
</reference>
<dbReference type="OrthoDB" id="5565075at2759"/>
<feature type="compositionally biased region" description="Acidic residues" evidence="10">
    <location>
        <begin position="293"/>
        <end position="304"/>
    </location>
</feature>
<keyword evidence="4 11" id="KW-0732">Signal</keyword>